<accession>A0A0A0BMX1</accession>
<name>A0A0A0BMX1_9CELL</name>
<keyword evidence="3" id="KW-1185">Reference proteome</keyword>
<gene>
    <name evidence="2" type="ORF">N868_03750</name>
</gene>
<proteinExistence type="predicted"/>
<feature type="region of interest" description="Disordered" evidence="1">
    <location>
        <begin position="34"/>
        <end position="78"/>
    </location>
</feature>
<comment type="caution">
    <text evidence="2">The sequence shown here is derived from an EMBL/GenBank/DDBJ whole genome shotgun (WGS) entry which is preliminary data.</text>
</comment>
<reference evidence="2 3" key="2">
    <citation type="journal article" date="2015" name="Stand. Genomic Sci.">
        <title>Draft genome sequence of Cellulomonas carbonis T26(T) and comparative analysis of six Cellulomonas genomes.</title>
        <authorList>
            <person name="Zhuang W."/>
            <person name="Zhang S."/>
            <person name="Xia X."/>
            <person name="Wang G."/>
        </authorList>
    </citation>
    <scope>NUCLEOTIDE SEQUENCE [LARGE SCALE GENOMIC DNA]</scope>
    <source>
        <strain evidence="2 3">T26</strain>
    </source>
</reference>
<dbReference type="AlphaFoldDB" id="A0A0A0BMX1"/>
<dbReference type="EMBL" id="AXCY01000113">
    <property type="protein sequence ID" value="KGM09225.1"/>
    <property type="molecule type" value="Genomic_DNA"/>
</dbReference>
<evidence type="ECO:0000313" key="2">
    <source>
        <dbReference type="EMBL" id="KGM09225.1"/>
    </source>
</evidence>
<reference evidence="2 3" key="1">
    <citation type="submission" date="2013-08" db="EMBL/GenBank/DDBJ databases">
        <title>Genome sequencing of Cellulomonas carbonis T26.</title>
        <authorList>
            <person name="Chen F."/>
            <person name="Li Y."/>
            <person name="Wang G."/>
        </authorList>
    </citation>
    <scope>NUCLEOTIDE SEQUENCE [LARGE SCALE GENOMIC DNA]</scope>
    <source>
        <strain evidence="2 3">T26</strain>
    </source>
</reference>
<evidence type="ECO:0000256" key="1">
    <source>
        <dbReference type="SAM" id="MobiDB-lite"/>
    </source>
</evidence>
<feature type="compositionally biased region" description="Basic and acidic residues" evidence="1">
    <location>
        <begin position="40"/>
        <end position="49"/>
    </location>
</feature>
<evidence type="ECO:0000313" key="3">
    <source>
        <dbReference type="Proteomes" id="UP000029839"/>
    </source>
</evidence>
<sequence length="78" mass="8449">MAGSRRTGTATERFPIVRVVVLATVATPGLFGRPSSVPRRKAETRRDTYPVRTGGVTCDDDAGRGWRPSWARRSGCSA</sequence>
<protein>
    <submittedName>
        <fullName evidence="2">Uncharacterized protein</fullName>
    </submittedName>
</protein>
<dbReference type="Proteomes" id="UP000029839">
    <property type="component" value="Unassembled WGS sequence"/>
</dbReference>
<organism evidence="2 3">
    <name type="scientific">Cellulomonas carbonis T26</name>
    <dbReference type="NCBI Taxonomy" id="947969"/>
    <lineage>
        <taxon>Bacteria</taxon>
        <taxon>Bacillati</taxon>
        <taxon>Actinomycetota</taxon>
        <taxon>Actinomycetes</taxon>
        <taxon>Micrococcales</taxon>
        <taxon>Cellulomonadaceae</taxon>
        <taxon>Cellulomonas</taxon>
    </lineage>
</organism>